<evidence type="ECO:0000259" key="4">
    <source>
        <dbReference type="SMART" id="SM00345"/>
    </source>
</evidence>
<feature type="domain" description="GntR C-terminal" evidence="5">
    <location>
        <begin position="83"/>
        <end position="208"/>
    </location>
</feature>
<comment type="caution">
    <text evidence="6">The sequence shown here is derived from an EMBL/GenBank/DDBJ whole genome shotgun (WGS) entry which is preliminary data.</text>
</comment>
<dbReference type="InterPro" id="IPR036390">
    <property type="entry name" value="WH_DNA-bd_sf"/>
</dbReference>
<dbReference type="OrthoDB" id="9815654at2"/>
<evidence type="ECO:0000256" key="3">
    <source>
        <dbReference type="ARBA" id="ARBA00023163"/>
    </source>
</evidence>
<dbReference type="SUPFAM" id="SSF46785">
    <property type="entry name" value="Winged helix' DNA-binding domain"/>
    <property type="match status" value="1"/>
</dbReference>
<keyword evidence="3" id="KW-0804">Transcription</keyword>
<evidence type="ECO:0000259" key="5">
    <source>
        <dbReference type="SMART" id="SM00895"/>
    </source>
</evidence>
<proteinExistence type="predicted"/>
<reference evidence="6 7" key="1">
    <citation type="submission" date="2019-08" db="EMBL/GenBank/DDBJ databases">
        <authorList>
            <person name="Grouzdev D."/>
            <person name="Tikhonova E."/>
            <person name="Kravchenko I."/>
        </authorList>
    </citation>
    <scope>NUCLEOTIDE SEQUENCE [LARGE SCALE GENOMIC DNA]</scope>
    <source>
        <strain evidence="6 7">59b</strain>
    </source>
</reference>
<dbReference type="Pfam" id="PF00392">
    <property type="entry name" value="GntR"/>
    <property type="match status" value="1"/>
</dbReference>
<accession>A0A5A9GNI5</accession>
<dbReference type="GO" id="GO:0003677">
    <property type="term" value="F:DNA binding"/>
    <property type="evidence" value="ECO:0007669"/>
    <property type="project" value="UniProtKB-KW"/>
</dbReference>
<dbReference type="Proteomes" id="UP000324927">
    <property type="component" value="Unassembled WGS sequence"/>
</dbReference>
<dbReference type="SMART" id="SM00345">
    <property type="entry name" value="HTH_GNTR"/>
    <property type="match status" value="1"/>
</dbReference>
<evidence type="ECO:0000256" key="1">
    <source>
        <dbReference type="ARBA" id="ARBA00023015"/>
    </source>
</evidence>
<evidence type="ECO:0000313" key="7">
    <source>
        <dbReference type="Proteomes" id="UP000324927"/>
    </source>
</evidence>
<keyword evidence="1" id="KW-0805">Transcription regulation</keyword>
<dbReference type="SUPFAM" id="SSF48008">
    <property type="entry name" value="GntR ligand-binding domain-like"/>
    <property type="match status" value="1"/>
</dbReference>
<dbReference type="InterPro" id="IPR000524">
    <property type="entry name" value="Tscrpt_reg_HTH_GntR"/>
</dbReference>
<keyword evidence="7" id="KW-1185">Reference proteome</keyword>
<dbReference type="Gene3D" id="1.10.10.10">
    <property type="entry name" value="Winged helix-like DNA-binding domain superfamily/Winged helix DNA-binding domain"/>
    <property type="match status" value="1"/>
</dbReference>
<gene>
    <name evidence="6" type="ORF">FZ942_12405</name>
</gene>
<dbReference type="PANTHER" id="PTHR43537">
    <property type="entry name" value="TRANSCRIPTIONAL REGULATOR, GNTR FAMILY"/>
    <property type="match status" value="1"/>
</dbReference>
<evidence type="ECO:0000256" key="2">
    <source>
        <dbReference type="ARBA" id="ARBA00023125"/>
    </source>
</evidence>
<keyword evidence="2" id="KW-0238">DNA-binding</keyword>
<protein>
    <submittedName>
        <fullName evidence="6">GntR family transcriptional regulator</fullName>
    </submittedName>
</protein>
<dbReference type="Pfam" id="PF07729">
    <property type="entry name" value="FCD"/>
    <property type="match status" value="1"/>
</dbReference>
<organism evidence="6 7">
    <name type="scientific">Azospirillum lipoferum</name>
    <dbReference type="NCBI Taxonomy" id="193"/>
    <lineage>
        <taxon>Bacteria</taxon>
        <taxon>Pseudomonadati</taxon>
        <taxon>Pseudomonadota</taxon>
        <taxon>Alphaproteobacteria</taxon>
        <taxon>Rhodospirillales</taxon>
        <taxon>Azospirillaceae</taxon>
        <taxon>Azospirillum</taxon>
    </lineage>
</organism>
<evidence type="ECO:0000313" key="6">
    <source>
        <dbReference type="EMBL" id="KAA0596001.1"/>
    </source>
</evidence>
<dbReference type="SMART" id="SM00895">
    <property type="entry name" value="FCD"/>
    <property type="match status" value="1"/>
</dbReference>
<dbReference type="EMBL" id="VTTN01000004">
    <property type="protein sequence ID" value="KAA0596001.1"/>
    <property type="molecule type" value="Genomic_DNA"/>
</dbReference>
<dbReference type="AlphaFoldDB" id="A0A5A9GNI5"/>
<dbReference type="Gene3D" id="1.20.120.530">
    <property type="entry name" value="GntR ligand-binding domain-like"/>
    <property type="match status" value="1"/>
</dbReference>
<dbReference type="PANTHER" id="PTHR43537:SF39">
    <property type="entry name" value="HTH-TYPE TRANSCRIPTIONAL REGULATOR MCBR"/>
    <property type="match status" value="1"/>
</dbReference>
<name>A0A5A9GNI5_AZOLI</name>
<dbReference type="GO" id="GO:0003700">
    <property type="term" value="F:DNA-binding transcription factor activity"/>
    <property type="evidence" value="ECO:0007669"/>
    <property type="project" value="InterPro"/>
</dbReference>
<dbReference type="InterPro" id="IPR011711">
    <property type="entry name" value="GntR_C"/>
</dbReference>
<dbReference type="InterPro" id="IPR008920">
    <property type="entry name" value="TF_FadR/GntR_C"/>
</dbReference>
<feature type="domain" description="HTH gntR-type" evidence="4">
    <location>
        <begin position="15"/>
        <end position="73"/>
    </location>
</feature>
<dbReference type="InterPro" id="IPR036388">
    <property type="entry name" value="WH-like_DNA-bd_sf"/>
</dbReference>
<sequence>MRMQPIEPGNLSARSYVAVREALIAGSFKPGQRLVMQELADELGTGITPVREACLRLVSEQGLELRSGRFVCVPGLSLSRYLEIRTIRIALEGLAAELGAAHATAEDIARLTEAHARFDAAERARDVTAALQHNRDFHFAVYRLSGMEMLVGQIESLWVSMGPILNVFYNEVEHDDYAGADEHLALIAALRAHDGPAARAAIERDIIRGGESLIPYLEKIGQSLTPA</sequence>